<dbReference type="AlphaFoldDB" id="R7TA47"/>
<keyword evidence="1" id="KW-0648">Protein biosynthesis</keyword>
<organism evidence="2">
    <name type="scientific">Capitella teleta</name>
    <name type="common">Polychaete worm</name>
    <dbReference type="NCBI Taxonomy" id="283909"/>
    <lineage>
        <taxon>Eukaryota</taxon>
        <taxon>Metazoa</taxon>
        <taxon>Spiralia</taxon>
        <taxon>Lophotrochozoa</taxon>
        <taxon>Annelida</taxon>
        <taxon>Polychaeta</taxon>
        <taxon>Sedentaria</taxon>
        <taxon>Scolecida</taxon>
        <taxon>Capitellidae</taxon>
        <taxon>Capitella</taxon>
    </lineage>
</organism>
<accession>R7TA47</accession>
<dbReference type="PANTHER" id="PTHR15004">
    <property type="entry name" value="GLUTAMYL-TRNA(GLN) AMIDOTRANSFERASE SUBUNIT C, MITOCHONDRIAL"/>
    <property type="match status" value="1"/>
</dbReference>
<dbReference type="EnsemblMetazoa" id="CapteT194181">
    <property type="protein sequence ID" value="CapteP194181"/>
    <property type="gene ID" value="CapteG194181"/>
</dbReference>
<dbReference type="GO" id="GO:0005524">
    <property type="term" value="F:ATP binding"/>
    <property type="evidence" value="ECO:0007669"/>
    <property type="project" value="UniProtKB-KW"/>
</dbReference>
<dbReference type="GO" id="GO:0006450">
    <property type="term" value="P:regulation of translational fidelity"/>
    <property type="evidence" value="ECO:0007669"/>
    <property type="project" value="InterPro"/>
</dbReference>
<evidence type="ECO:0000256" key="1">
    <source>
        <dbReference type="HAMAP-Rule" id="MF_03149"/>
    </source>
</evidence>
<dbReference type="GO" id="GO:0030956">
    <property type="term" value="C:glutamyl-tRNA(Gln) amidotransferase complex"/>
    <property type="evidence" value="ECO:0007669"/>
    <property type="project" value="UniProtKB-UniRule"/>
</dbReference>
<dbReference type="EC" id="6.3.5.-" evidence="1"/>
<comment type="catalytic activity">
    <reaction evidence="1">
        <text>L-glutamyl-tRNA(Gln) + L-glutamine + ATP + H2O = L-glutaminyl-tRNA(Gln) + L-glutamate + ADP + phosphate + H(+)</text>
        <dbReference type="Rhea" id="RHEA:17521"/>
        <dbReference type="Rhea" id="RHEA-COMP:9681"/>
        <dbReference type="Rhea" id="RHEA-COMP:9684"/>
        <dbReference type="ChEBI" id="CHEBI:15377"/>
        <dbReference type="ChEBI" id="CHEBI:15378"/>
        <dbReference type="ChEBI" id="CHEBI:29985"/>
        <dbReference type="ChEBI" id="CHEBI:30616"/>
        <dbReference type="ChEBI" id="CHEBI:43474"/>
        <dbReference type="ChEBI" id="CHEBI:58359"/>
        <dbReference type="ChEBI" id="CHEBI:78520"/>
        <dbReference type="ChEBI" id="CHEBI:78521"/>
        <dbReference type="ChEBI" id="CHEBI:456216"/>
    </reaction>
</comment>
<proteinExistence type="inferred from homology"/>
<evidence type="ECO:0000313" key="2">
    <source>
        <dbReference type="EMBL" id="ELT90589.1"/>
    </source>
</evidence>
<dbReference type="SUPFAM" id="SSF141000">
    <property type="entry name" value="Glu-tRNAGln amidotransferase C subunit"/>
    <property type="match status" value="1"/>
</dbReference>
<comment type="subcellular location">
    <subcellularLocation>
        <location evidence="1">Mitochondrion</location>
    </subcellularLocation>
</comment>
<comment type="subunit">
    <text evidence="1">Subunit of the heterotrimeric GatCAB amidotransferase (AdT) complex, composed of A, B and C subunits.</text>
</comment>
<dbReference type="HAMAP" id="MF_00122">
    <property type="entry name" value="GatC"/>
    <property type="match status" value="1"/>
</dbReference>
<keyword evidence="4" id="KW-1185">Reference proteome</keyword>
<reference evidence="4" key="1">
    <citation type="submission" date="2012-12" db="EMBL/GenBank/DDBJ databases">
        <authorList>
            <person name="Hellsten U."/>
            <person name="Grimwood J."/>
            <person name="Chapman J.A."/>
            <person name="Shapiro H."/>
            <person name="Aerts A."/>
            <person name="Otillar R.P."/>
            <person name="Terry A.Y."/>
            <person name="Boore J.L."/>
            <person name="Simakov O."/>
            <person name="Marletaz F."/>
            <person name="Cho S.-J."/>
            <person name="Edsinger-Gonzales E."/>
            <person name="Havlak P."/>
            <person name="Kuo D.-H."/>
            <person name="Larsson T."/>
            <person name="Lv J."/>
            <person name="Arendt D."/>
            <person name="Savage R."/>
            <person name="Osoegawa K."/>
            <person name="de Jong P."/>
            <person name="Lindberg D.R."/>
            <person name="Seaver E.C."/>
            <person name="Weisblat D.A."/>
            <person name="Putnam N.H."/>
            <person name="Grigoriev I.V."/>
            <person name="Rokhsar D.S."/>
        </authorList>
    </citation>
    <scope>NUCLEOTIDE SEQUENCE</scope>
    <source>
        <strain evidence="4">I ESC-2004</strain>
    </source>
</reference>
<dbReference type="GO" id="GO:0032543">
    <property type="term" value="P:mitochondrial translation"/>
    <property type="evidence" value="ECO:0007669"/>
    <property type="project" value="UniProtKB-UniRule"/>
</dbReference>
<evidence type="ECO:0000313" key="4">
    <source>
        <dbReference type="Proteomes" id="UP000014760"/>
    </source>
</evidence>
<dbReference type="OrthoDB" id="5394539at2759"/>
<keyword evidence="1" id="KW-0067">ATP-binding</keyword>
<name>R7TA47_CAPTE</name>
<dbReference type="InterPro" id="IPR036113">
    <property type="entry name" value="Asp/Glu-ADT_sf_sub_c"/>
</dbReference>
<dbReference type="FunCoup" id="R7TA47">
    <property type="interactions" value="1000"/>
</dbReference>
<reference evidence="2 4" key="2">
    <citation type="journal article" date="2013" name="Nature">
        <title>Insights into bilaterian evolution from three spiralian genomes.</title>
        <authorList>
            <person name="Simakov O."/>
            <person name="Marletaz F."/>
            <person name="Cho S.J."/>
            <person name="Edsinger-Gonzales E."/>
            <person name="Havlak P."/>
            <person name="Hellsten U."/>
            <person name="Kuo D.H."/>
            <person name="Larsson T."/>
            <person name="Lv J."/>
            <person name="Arendt D."/>
            <person name="Savage R."/>
            <person name="Osoegawa K."/>
            <person name="de Jong P."/>
            <person name="Grimwood J."/>
            <person name="Chapman J.A."/>
            <person name="Shapiro H."/>
            <person name="Aerts A."/>
            <person name="Otillar R.P."/>
            <person name="Terry A.Y."/>
            <person name="Boore J.L."/>
            <person name="Grigoriev I.V."/>
            <person name="Lindberg D.R."/>
            <person name="Seaver E.C."/>
            <person name="Weisblat D.A."/>
            <person name="Putnam N.H."/>
            <person name="Rokhsar D.S."/>
        </authorList>
    </citation>
    <scope>NUCLEOTIDE SEQUENCE</scope>
    <source>
        <strain evidence="2 4">I ESC-2004</strain>
    </source>
</reference>
<comment type="function">
    <text evidence="1">Allows the formation of correctly charged Gln-tRNA(Gln) through the transamidation of misacylated Glu-tRNA(Gln) in the mitochondria. The reaction takes place in the presence of glutamine and ATP through an activated gamma-phospho-Glu-tRNA(Gln).</text>
</comment>
<keyword evidence="1" id="KW-0547">Nucleotide-binding</keyword>
<protein>
    <recommendedName>
        <fullName evidence="1">Glutamyl-tRNA(Gln) amidotransferase subunit C, mitochondrial</fullName>
        <shortName evidence="1">Glu-AdT subunit C</shortName>
        <ecNumber evidence="1">6.3.5.-</ecNumber>
    </recommendedName>
</protein>
<dbReference type="Proteomes" id="UP000014760">
    <property type="component" value="Unassembled WGS sequence"/>
</dbReference>
<dbReference type="STRING" id="283909.R7TA47"/>
<dbReference type="InterPro" id="IPR003837">
    <property type="entry name" value="GatC"/>
</dbReference>
<dbReference type="GO" id="GO:0005739">
    <property type="term" value="C:mitochondrion"/>
    <property type="evidence" value="ECO:0007669"/>
    <property type="project" value="UniProtKB-SubCell"/>
</dbReference>
<dbReference type="Pfam" id="PF02686">
    <property type="entry name" value="GatC"/>
    <property type="match status" value="1"/>
</dbReference>
<dbReference type="EMBL" id="KB310844">
    <property type="protein sequence ID" value="ELT90589.1"/>
    <property type="molecule type" value="Genomic_DNA"/>
</dbReference>
<dbReference type="GO" id="GO:0070681">
    <property type="term" value="P:glutaminyl-tRNAGln biosynthesis via transamidation"/>
    <property type="evidence" value="ECO:0007669"/>
    <property type="project" value="UniProtKB-UniRule"/>
</dbReference>
<keyword evidence="1" id="KW-0436">Ligase</keyword>
<evidence type="ECO:0000313" key="3">
    <source>
        <dbReference type="EnsemblMetazoa" id="CapteP194181"/>
    </source>
</evidence>
<keyword evidence="1" id="KW-0496">Mitochondrion</keyword>
<dbReference type="EMBL" id="AMQN01014278">
    <property type="status" value="NOT_ANNOTATED_CDS"/>
    <property type="molecule type" value="Genomic_DNA"/>
</dbReference>
<dbReference type="PANTHER" id="PTHR15004:SF0">
    <property type="entry name" value="GLUTAMYL-TRNA(GLN) AMIDOTRANSFERASE SUBUNIT C, MITOCHONDRIAL"/>
    <property type="match status" value="1"/>
</dbReference>
<reference evidence="3" key="3">
    <citation type="submission" date="2015-06" db="UniProtKB">
        <authorList>
            <consortium name="EnsemblMetazoa"/>
        </authorList>
    </citation>
    <scope>IDENTIFICATION</scope>
</reference>
<sequence length="101" mass="11304">MVNHLERLALVDFGNEEGVERLATAVKFADQLRTVDTSGVAPMTSVLEYWPLYLRDDQVTKGDTKTILKNAQKLDEDYFVAPPGNIPLKQSSKHKAKAEDD</sequence>
<dbReference type="HOGENOM" id="CLU_105899_0_2_1"/>
<gene>
    <name evidence="2" type="ORF">CAPTEDRAFT_194181</name>
</gene>
<comment type="similarity">
    <text evidence="1">Belongs to the GatC family.</text>
</comment>
<dbReference type="OMA" id="RCAKRTD"/>
<dbReference type="GO" id="GO:0050567">
    <property type="term" value="F:glutaminyl-tRNA synthase (glutamine-hydrolyzing) activity"/>
    <property type="evidence" value="ECO:0007669"/>
    <property type="project" value="UniProtKB-UniRule"/>
</dbReference>